<reference evidence="2 3" key="1">
    <citation type="submission" date="2018-11" db="EMBL/GenBank/DDBJ databases">
        <authorList>
            <consortium name="Pathogen Informatics"/>
        </authorList>
    </citation>
    <scope>NUCLEOTIDE SEQUENCE [LARGE SCALE GENOMIC DNA]</scope>
</reference>
<proteinExistence type="predicted"/>
<gene>
    <name evidence="2" type="ORF">HDID_LOCUS6523</name>
</gene>
<dbReference type="Proteomes" id="UP000274504">
    <property type="component" value="Unassembled WGS sequence"/>
</dbReference>
<accession>A0A3P7BCR2</accession>
<protein>
    <submittedName>
        <fullName evidence="2">Uncharacterized protein</fullName>
    </submittedName>
</protein>
<dbReference type="AlphaFoldDB" id="A0A3P7BCR2"/>
<name>A0A3P7BCR2_HYMDI</name>
<evidence type="ECO:0000256" key="1">
    <source>
        <dbReference type="SAM" id="MobiDB-lite"/>
    </source>
</evidence>
<feature type="region of interest" description="Disordered" evidence="1">
    <location>
        <begin position="1"/>
        <end position="36"/>
    </location>
</feature>
<dbReference type="EMBL" id="UYSG01005781">
    <property type="protein sequence ID" value="VDL58841.1"/>
    <property type="molecule type" value="Genomic_DNA"/>
</dbReference>
<sequence length="79" mass="8651">MGMHYVQGRNGPPPPMIQHQQYMSPPRQMYPPGASRPNDVKLSNWMSAKLGIKGSILITLHSVNNLIIPISQSLSVEGG</sequence>
<evidence type="ECO:0000313" key="3">
    <source>
        <dbReference type="Proteomes" id="UP000274504"/>
    </source>
</evidence>
<evidence type="ECO:0000313" key="2">
    <source>
        <dbReference type="EMBL" id="VDL58841.1"/>
    </source>
</evidence>
<organism evidence="2 3">
    <name type="scientific">Hymenolepis diminuta</name>
    <name type="common">Rat tapeworm</name>
    <dbReference type="NCBI Taxonomy" id="6216"/>
    <lineage>
        <taxon>Eukaryota</taxon>
        <taxon>Metazoa</taxon>
        <taxon>Spiralia</taxon>
        <taxon>Lophotrochozoa</taxon>
        <taxon>Platyhelminthes</taxon>
        <taxon>Cestoda</taxon>
        <taxon>Eucestoda</taxon>
        <taxon>Cyclophyllidea</taxon>
        <taxon>Hymenolepididae</taxon>
        <taxon>Hymenolepis</taxon>
    </lineage>
</organism>